<evidence type="ECO:0000259" key="6">
    <source>
        <dbReference type="Pfam" id="PF02872"/>
    </source>
</evidence>
<dbReference type="Pfam" id="PF02872">
    <property type="entry name" value="5_nucleotid_C"/>
    <property type="match status" value="1"/>
</dbReference>
<dbReference type="OrthoDB" id="10252235at2759"/>
<dbReference type="GO" id="GO:0016787">
    <property type="term" value="F:hydrolase activity"/>
    <property type="evidence" value="ECO:0007669"/>
    <property type="project" value="UniProtKB-KW"/>
</dbReference>
<sequence>MARTETPSAEEQLICEPQGGAPSTPPDLRLLHYNDVYHVEAGSREPVGGYARFQSLVNYYRDDERFKGQPSVLTFFSGDAFNPSIESSITKGSHMVPVLNNIGTDVSCVGNHDLDFGVRQYRYLTAKCKFPWLLANVHDPALGDGVPLGNAKKTVMLTASNGIKVGVIGLAEREWLDTINSLPPDIVYKSASQTAKELIPGLKEQGADIIVCVSHQREPNDNKLAKQCGGGLIDIILGGHDHYYSYSFINGTQVLRSGSDFKQLSHIEAWRKPQGEGWDFRIIRRDVVSSIQQDPQAMALVEEQTREIRKRLDKPIGYTAAPLDARFTTVRTKESNIGNFVCDLMRYYYSADCCIMAAGTIRGDQIYPPGVLKLKDIVNCFPFEDPVVVIKVTGKAIREALENGVSNYPALEGRFPQVSNISFETDYSKPPHSRVQNVRVGQDPIDETREYILATRGYMGRGKDGYTSLLIEEEGGVAKELVSEENGVLISTILRQYFMSLKVLGKWKRWGKSMDSKFLSIQTNLQKTGHAFHDASPTSPIASQTQSPPQSRRAAETWNQRDQGLSKPTESDSSSSEDPDADEDEDDGPMYDNRIPIQFSDKQVEMIRRVMRKWWRLAGLKGNPNLCDELGGAEFQVNWTKAIAPRLEGRIREVGPDVF</sequence>
<dbReference type="PANTHER" id="PTHR11575">
    <property type="entry name" value="5'-NUCLEOTIDASE-RELATED"/>
    <property type="match status" value="1"/>
</dbReference>
<dbReference type="SUPFAM" id="SSF56300">
    <property type="entry name" value="Metallo-dependent phosphatases"/>
    <property type="match status" value="1"/>
</dbReference>
<keyword evidence="2" id="KW-0732">Signal</keyword>
<dbReference type="GO" id="GO:0000166">
    <property type="term" value="F:nucleotide binding"/>
    <property type="evidence" value="ECO:0007669"/>
    <property type="project" value="UniProtKB-KW"/>
</dbReference>
<proteinExistence type="inferred from homology"/>
<dbReference type="InterPro" id="IPR008334">
    <property type="entry name" value="5'-Nucleotdase_C"/>
</dbReference>
<dbReference type="AlphaFoldDB" id="A0A6A5KAQ2"/>
<feature type="compositionally biased region" description="Polar residues" evidence="4">
    <location>
        <begin position="557"/>
        <end position="568"/>
    </location>
</feature>
<evidence type="ECO:0000313" key="7">
    <source>
        <dbReference type="EMBL" id="KAF1834368.1"/>
    </source>
</evidence>
<evidence type="ECO:0000259" key="5">
    <source>
        <dbReference type="Pfam" id="PF00149"/>
    </source>
</evidence>
<feature type="region of interest" description="Disordered" evidence="4">
    <location>
        <begin position="1"/>
        <end position="25"/>
    </location>
</feature>
<dbReference type="PRINTS" id="PR01607">
    <property type="entry name" value="APYRASEFAMLY"/>
</dbReference>
<dbReference type="SUPFAM" id="SSF55816">
    <property type="entry name" value="5'-nucleotidase (syn. UDP-sugar hydrolase), C-terminal domain"/>
    <property type="match status" value="1"/>
</dbReference>
<evidence type="ECO:0000313" key="8">
    <source>
        <dbReference type="Proteomes" id="UP000800040"/>
    </source>
</evidence>
<evidence type="ECO:0000256" key="3">
    <source>
        <dbReference type="RuleBase" id="RU362119"/>
    </source>
</evidence>
<feature type="region of interest" description="Disordered" evidence="4">
    <location>
        <begin position="530"/>
        <end position="597"/>
    </location>
</feature>
<dbReference type="InterPro" id="IPR006179">
    <property type="entry name" value="5_nucleotidase/apyrase"/>
</dbReference>
<dbReference type="GO" id="GO:0009166">
    <property type="term" value="P:nucleotide catabolic process"/>
    <property type="evidence" value="ECO:0007669"/>
    <property type="project" value="InterPro"/>
</dbReference>
<evidence type="ECO:0000256" key="4">
    <source>
        <dbReference type="SAM" id="MobiDB-lite"/>
    </source>
</evidence>
<keyword evidence="8" id="KW-1185">Reference proteome</keyword>
<dbReference type="EMBL" id="ML975303">
    <property type="protein sequence ID" value="KAF1834368.1"/>
    <property type="molecule type" value="Genomic_DNA"/>
</dbReference>
<dbReference type="Gene3D" id="3.90.780.10">
    <property type="entry name" value="5'-Nucleotidase, C-terminal domain"/>
    <property type="match status" value="1"/>
</dbReference>
<feature type="compositionally biased region" description="Polar residues" evidence="4">
    <location>
        <begin position="536"/>
        <end position="550"/>
    </location>
</feature>
<reference evidence="7" key="1">
    <citation type="submission" date="2020-01" db="EMBL/GenBank/DDBJ databases">
        <authorList>
            <consortium name="DOE Joint Genome Institute"/>
            <person name="Haridas S."/>
            <person name="Albert R."/>
            <person name="Binder M."/>
            <person name="Bloem J."/>
            <person name="Labutti K."/>
            <person name="Salamov A."/>
            <person name="Andreopoulos B."/>
            <person name="Baker S.E."/>
            <person name="Barry K."/>
            <person name="Bills G."/>
            <person name="Bluhm B.H."/>
            <person name="Cannon C."/>
            <person name="Castanera R."/>
            <person name="Culley D.E."/>
            <person name="Daum C."/>
            <person name="Ezra D."/>
            <person name="Gonzalez J.B."/>
            <person name="Henrissat B."/>
            <person name="Kuo A."/>
            <person name="Liang C."/>
            <person name="Lipzen A."/>
            <person name="Lutzoni F."/>
            <person name="Magnuson J."/>
            <person name="Mondo S."/>
            <person name="Nolan M."/>
            <person name="Ohm R."/>
            <person name="Pangilinan J."/>
            <person name="Park H.-J."/>
            <person name="Ramirez L."/>
            <person name="Alfaro M."/>
            <person name="Sun H."/>
            <person name="Tritt A."/>
            <person name="Yoshinaga Y."/>
            <person name="Zwiers L.-H."/>
            <person name="Turgeon B.G."/>
            <person name="Goodwin S.B."/>
            <person name="Spatafora J.W."/>
            <person name="Crous P.W."/>
            <person name="Grigoriev I.V."/>
        </authorList>
    </citation>
    <scope>NUCLEOTIDE SEQUENCE</scope>
    <source>
        <strain evidence="7">P77</strain>
    </source>
</reference>
<dbReference type="InterPro" id="IPR004843">
    <property type="entry name" value="Calcineurin-like_PHP"/>
</dbReference>
<gene>
    <name evidence="7" type="ORF">BDW02DRAFT_569161</name>
</gene>
<dbReference type="InterPro" id="IPR036907">
    <property type="entry name" value="5'-Nucleotdase_C_sf"/>
</dbReference>
<dbReference type="PANTHER" id="PTHR11575:SF48">
    <property type="entry name" value="5'-NUCLEOTIDASE"/>
    <property type="match status" value="1"/>
</dbReference>
<feature type="compositionally biased region" description="Acidic residues" evidence="4">
    <location>
        <begin position="575"/>
        <end position="589"/>
    </location>
</feature>
<evidence type="ECO:0000256" key="1">
    <source>
        <dbReference type="ARBA" id="ARBA00006654"/>
    </source>
</evidence>
<dbReference type="Pfam" id="PF00149">
    <property type="entry name" value="Metallophos"/>
    <property type="match status" value="1"/>
</dbReference>
<dbReference type="Proteomes" id="UP000800040">
    <property type="component" value="Unassembled WGS sequence"/>
</dbReference>
<dbReference type="InterPro" id="IPR029052">
    <property type="entry name" value="Metallo-depent_PP-like"/>
</dbReference>
<name>A0A6A5KAQ2_9PLEO</name>
<feature type="domain" description="Calcineurin-like phosphoesterase" evidence="5">
    <location>
        <begin position="28"/>
        <end position="244"/>
    </location>
</feature>
<dbReference type="Gene3D" id="3.60.21.10">
    <property type="match status" value="1"/>
</dbReference>
<accession>A0A6A5KAQ2</accession>
<feature type="domain" description="5'-Nucleotidase C-terminal" evidence="6">
    <location>
        <begin position="316"/>
        <end position="468"/>
    </location>
</feature>
<keyword evidence="3" id="KW-0378">Hydrolase</keyword>
<protein>
    <submittedName>
        <fullName evidence="7">5'-nucleotidase-like protein</fullName>
    </submittedName>
</protein>
<organism evidence="7 8">
    <name type="scientific">Decorospora gaudefroyi</name>
    <dbReference type="NCBI Taxonomy" id="184978"/>
    <lineage>
        <taxon>Eukaryota</taxon>
        <taxon>Fungi</taxon>
        <taxon>Dikarya</taxon>
        <taxon>Ascomycota</taxon>
        <taxon>Pezizomycotina</taxon>
        <taxon>Dothideomycetes</taxon>
        <taxon>Pleosporomycetidae</taxon>
        <taxon>Pleosporales</taxon>
        <taxon>Pleosporineae</taxon>
        <taxon>Pleosporaceae</taxon>
        <taxon>Decorospora</taxon>
    </lineage>
</organism>
<keyword evidence="3" id="KW-0547">Nucleotide-binding</keyword>
<comment type="similarity">
    <text evidence="1 3">Belongs to the 5'-nucleotidase family.</text>
</comment>
<evidence type="ECO:0000256" key="2">
    <source>
        <dbReference type="ARBA" id="ARBA00022729"/>
    </source>
</evidence>